<gene>
    <name evidence="3" type="ORF">JQC72_15905</name>
</gene>
<accession>A0ABS2WN66</accession>
<dbReference type="InterPro" id="IPR036390">
    <property type="entry name" value="WH_DNA-bd_sf"/>
</dbReference>
<feature type="domain" description="Transcription regulator PadR N-terminal" evidence="2">
    <location>
        <begin position="66"/>
        <end position="135"/>
    </location>
</feature>
<comment type="caution">
    <text evidence="3">The sequence shown here is derived from an EMBL/GenBank/DDBJ whole genome shotgun (WGS) entry which is preliminary data.</text>
</comment>
<dbReference type="EMBL" id="JAFHAP010000019">
    <property type="protein sequence ID" value="MBN2910978.1"/>
    <property type="molecule type" value="Genomic_DNA"/>
</dbReference>
<protein>
    <submittedName>
        <fullName evidence="3">PadR family transcriptional regulator</fullName>
    </submittedName>
</protein>
<dbReference type="Gene3D" id="1.10.10.10">
    <property type="entry name" value="Winged helix-like DNA-binding domain superfamily/Winged helix DNA-binding domain"/>
    <property type="match status" value="1"/>
</dbReference>
<reference evidence="3" key="1">
    <citation type="journal article" date="2024" name="Int. J. Syst. Evol. Microbiol.">
        <title>Polycladomyces zharkentensis sp. nov., a novel thermophilic cellulose- and starch-degrading member of the Bacillota from a geothermal aquifer in Kazakhstan.</title>
        <authorList>
            <person name="Mashzhan A."/>
            <person name="Kistaubayeva A."/>
            <person name="Javier-Lopez R."/>
            <person name="Bissenova U."/>
            <person name="Bissenbay A."/>
            <person name="Birkeland N.K."/>
        </authorList>
    </citation>
    <scope>NUCLEOTIDE SEQUENCE</scope>
    <source>
        <strain evidence="3">ZKZ2T</strain>
    </source>
</reference>
<evidence type="ECO:0000313" key="4">
    <source>
        <dbReference type="Proteomes" id="UP001177120"/>
    </source>
</evidence>
<dbReference type="RefSeq" id="WP_205497390.1">
    <property type="nucleotide sequence ID" value="NZ_JAFHAP010000019.1"/>
</dbReference>
<organism evidence="3 4">
    <name type="scientific">Polycladomyces zharkentensis</name>
    <dbReference type="NCBI Taxonomy" id="2807616"/>
    <lineage>
        <taxon>Bacteria</taxon>
        <taxon>Bacillati</taxon>
        <taxon>Bacillota</taxon>
        <taxon>Bacilli</taxon>
        <taxon>Bacillales</taxon>
        <taxon>Thermoactinomycetaceae</taxon>
        <taxon>Polycladomyces</taxon>
    </lineage>
</organism>
<dbReference type="InterPro" id="IPR011991">
    <property type="entry name" value="ArsR-like_HTH"/>
</dbReference>
<dbReference type="Proteomes" id="UP001177120">
    <property type="component" value="Unassembled WGS sequence"/>
</dbReference>
<dbReference type="InterPro" id="IPR005149">
    <property type="entry name" value="Tscrpt_reg_PadR_N"/>
</dbReference>
<keyword evidence="1" id="KW-0238">DNA-binding</keyword>
<dbReference type="Pfam" id="PF03551">
    <property type="entry name" value="PadR"/>
    <property type="match status" value="1"/>
</dbReference>
<dbReference type="CDD" id="cd00090">
    <property type="entry name" value="HTH_ARSR"/>
    <property type="match status" value="1"/>
</dbReference>
<dbReference type="PANTHER" id="PTHR43252:SF2">
    <property type="entry name" value="TRANSCRIPTION REGULATOR, PADR-LIKE FAMILY"/>
    <property type="match status" value="1"/>
</dbReference>
<evidence type="ECO:0000259" key="2">
    <source>
        <dbReference type="Pfam" id="PF03551"/>
    </source>
</evidence>
<proteinExistence type="predicted"/>
<name>A0ABS2WN66_9BACL</name>
<evidence type="ECO:0000313" key="3">
    <source>
        <dbReference type="EMBL" id="MBN2910978.1"/>
    </source>
</evidence>
<dbReference type="SUPFAM" id="SSF46785">
    <property type="entry name" value="Winged helix' DNA-binding domain"/>
    <property type="match status" value="1"/>
</dbReference>
<evidence type="ECO:0000256" key="1">
    <source>
        <dbReference type="ARBA" id="ARBA00023125"/>
    </source>
</evidence>
<dbReference type="InterPro" id="IPR036388">
    <property type="entry name" value="WH-like_DNA-bd_sf"/>
</dbReference>
<dbReference type="PANTHER" id="PTHR43252">
    <property type="entry name" value="TRANSCRIPTIONAL REGULATOR YQJI"/>
    <property type="match status" value="1"/>
</dbReference>
<sequence length="214" mass="25007">MFHHPYHMNPFHLWMRQDSMANGSFDPRMRFFHGPGAGGPFGPKNPFKAMRSGKRFFKRGGIKFALLKLLLEGPMHGYEMMKKLEEKTEGFYVPSPGSIYPTLQLLEDQGYVTVEEREGKKLYCITDAGRNYLKENQKEQSSFISSEFEPFVQHQDVQQIHFEAAELSRLVMFVTHQVLRCSNDEEKEELLHFLKKTRNELLALLQQQDQQSED</sequence>
<keyword evidence="4" id="KW-1185">Reference proteome</keyword>